<gene>
    <name evidence="2" type="ORF">K505DRAFT_336816</name>
</gene>
<sequence>MSTPTNFTTGIENDARLPGTPPPWANYFIFVDGQGELQFNPPRGSQALKIALEWQFPKEQNYVGRLRKAIELHYESVHGQIPSVDGLETTVFDPRQQISPAASGYTTPTSGFSATSGRRKRGKRDTSCKYHYDKHLKCDPTACPDNKLNLNLLAGKPAFHGQFMASSTSLPQQASNSMDPHFQSHIHNPIPQMGILDPMTFQQSHHIFDAGIPQAGPLAMPAEPREWNPHLQRSQTFPSHNFHDAQLVDHNPDSFTFHQPLGLSHSSSQMSYNSLPPQMDFGSLPVPHPGLASPPGVSPFGISFETPAEVSLALHGGNWTSDAEDHRGRTLDELDHENSVAPKPAKKRTIAAAANKLGLKWLRVRMNQVFL</sequence>
<dbReference type="EMBL" id="MU001887">
    <property type="protein sequence ID" value="KAF2794538.1"/>
    <property type="molecule type" value="Genomic_DNA"/>
</dbReference>
<organism evidence="2 3">
    <name type="scientific">Melanomma pulvis-pyrius CBS 109.77</name>
    <dbReference type="NCBI Taxonomy" id="1314802"/>
    <lineage>
        <taxon>Eukaryota</taxon>
        <taxon>Fungi</taxon>
        <taxon>Dikarya</taxon>
        <taxon>Ascomycota</taxon>
        <taxon>Pezizomycotina</taxon>
        <taxon>Dothideomycetes</taxon>
        <taxon>Pleosporomycetidae</taxon>
        <taxon>Pleosporales</taxon>
        <taxon>Melanommataceae</taxon>
        <taxon>Melanomma</taxon>
    </lineage>
</organism>
<dbReference type="Proteomes" id="UP000799757">
    <property type="component" value="Unassembled WGS sequence"/>
</dbReference>
<dbReference type="AlphaFoldDB" id="A0A6A6XE43"/>
<evidence type="ECO:0000313" key="3">
    <source>
        <dbReference type="Proteomes" id="UP000799757"/>
    </source>
</evidence>
<dbReference type="OrthoDB" id="3507397at2759"/>
<evidence type="ECO:0000256" key="1">
    <source>
        <dbReference type="SAM" id="MobiDB-lite"/>
    </source>
</evidence>
<proteinExistence type="predicted"/>
<protein>
    <submittedName>
        <fullName evidence="2">Uncharacterized protein</fullName>
    </submittedName>
</protein>
<name>A0A6A6XE43_9PLEO</name>
<feature type="region of interest" description="Disordered" evidence="1">
    <location>
        <begin position="99"/>
        <end position="124"/>
    </location>
</feature>
<evidence type="ECO:0000313" key="2">
    <source>
        <dbReference type="EMBL" id="KAF2794538.1"/>
    </source>
</evidence>
<reference evidence="2" key="1">
    <citation type="journal article" date="2020" name="Stud. Mycol.">
        <title>101 Dothideomycetes genomes: a test case for predicting lifestyles and emergence of pathogens.</title>
        <authorList>
            <person name="Haridas S."/>
            <person name="Albert R."/>
            <person name="Binder M."/>
            <person name="Bloem J."/>
            <person name="Labutti K."/>
            <person name="Salamov A."/>
            <person name="Andreopoulos B."/>
            <person name="Baker S."/>
            <person name="Barry K."/>
            <person name="Bills G."/>
            <person name="Bluhm B."/>
            <person name="Cannon C."/>
            <person name="Castanera R."/>
            <person name="Culley D."/>
            <person name="Daum C."/>
            <person name="Ezra D."/>
            <person name="Gonzalez J."/>
            <person name="Henrissat B."/>
            <person name="Kuo A."/>
            <person name="Liang C."/>
            <person name="Lipzen A."/>
            <person name="Lutzoni F."/>
            <person name="Magnuson J."/>
            <person name="Mondo S."/>
            <person name="Nolan M."/>
            <person name="Ohm R."/>
            <person name="Pangilinan J."/>
            <person name="Park H.-J."/>
            <person name="Ramirez L."/>
            <person name="Alfaro M."/>
            <person name="Sun H."/>
            <person name="Tritt A."/>
            <person name="Yoshinaga Y."/>
            <person name="Zwiers L.-H."/>
            <person name="Turgeon B."/>
            <person name="Goodwin S."/>
            <person name="Spatafora J."/>
            <person name="Crous P."/>
            <person name="Grigoriev I."/>
        </authorList>
    </citation>
    <scope>NUCLEOTIDE SEQUENCE</scope>
    <source>
        <strain evidence="2">CBS 109.77</strain>
    </source>
</reference>
<keyword evidence="3" id="KW-1185">Reference proteome</keyword>
<accession>A0A6A6XE43</accession>
<feature type="compositionally biased region" description="Polar residues" evidence="1">
    <location>
        <begin position="99"/>
        <end position="116"/>
    </location>
</feature>